<dbReference type="Pfam" id="PF07676">
    <property type="entry name" value="PD40"/>
    <property type="match status" value="1"/>
</dbReference>
<name>A0A845DVE6_9BACI</name>
<evidence type="ECO:0000256" key="2">
    <source>
        <dbReference type="SAM" id="MobiDB-lite"/>
    </source>
</evidence>
<sequence length="350" mass="39664">MFCLKIMRKEVKTMSLLKKNTLFISSMAILFGLLYWTGTLADSPGGPTGLGHTPDLSDDDESIVFTHYQDGQGSLYTVSSEGGEAERLTEPKNEKNDTRPVYSSDGKIAFLREWKGEVHQHQQLMLWEDGKTTPLLDEEEYISDMDFSPDGTQLYLLKNEEYKDIYDDGRTQPSEFDVYKLTIESGEMEEVTNLNSVSINSLQVISEEELLYKLDYEKHAIERLHLATGETTAMWPESPSYSKAQEPVVGAPRLSPDGNTVAFSDVASTNDSGTYEYEIFTMDPEGDHINQMTKSSVQAGHPLFFRSSDQIMYTIDRNFAGREPQREYWTVDTDGTDRRQLNITIPSSEQ</sequence>
<proteinExistence type="inferred from homology"/>
<evidence type="ECO:0008006" key="5">
    <source>
        <dbReference type="Google" id="ProtNLM"/>
    </source>
</evidence>
<protein>
    <recommendedName>
        <fullName evidence="5">Dipeptidylpeptidase IV N-terminal domain-containing protein</fullName>
    </recommendedName>
</protein>
<dbReference type="PANTHER" id="PTHR36842:SF1">
    <property type="entry name" value="PROTEIN TOLB"/>
    <property type="match status" value="1"/>
</dbReference>
<comment type="caution">
    <text evidence="3">The sequence shown here is derived from an EMBL/GenBank/DDBJ whole genome shotgun (WGS) entry which is preliminary data.</text>
</comment>
<accession>A0A845DVE6</accession>
<comment type="similarity">
    <text evidence="1">Belongs to the TolB family.</text>
</comment>
<dbReference type="Proteomes" id="UP000460949">
    <property type="component" value="Unassembled WGS sequence"/>
</dbReference>
<evidence type="ECO:0000256" key="1">
    <source>
        <dbReference type="ARBA" id="ARBA00009820"/>
    </source>
</evidence>
<feature type="region of interest" description="Disordered" evidence="2">
    <location>
        <begin position="79"/>
        <end position="101"/>
    </location>
</feature>
<dbReference type="AlphaFoldDB" id="A0A845DVE6"/>
<dbReference type="InterPro" id="IPR011659">
    <property type="entry name" value="WD40"/>
</dbReference>
<reference evidence="3 4" key="1">
    <citation type="submission" date="2019-11" db="EMBL/GenBank/DDBJ databases">
        <title>Genome sequences of 17 halophilic strains isolated from different environments.</title>
        <authorList>
            <person name="Furrow R.E."/>
        </authorList>
    </citation>
    <scope>NUCLEOTIDE SEQUENCE [LARGE SCALE GENOMIC DNA]</scope>
    <source>
        <strain evidence="3 4">22511_23_Filter</strain>
    </source>
</reference>
<evidence type="ECO:0000313" key="4">
    <source>
        <dbReference type="Proteomes" id="UP000460949"/>
    </source>
</evidence>
<feature type="compositionally biased region" description="Basic and acidic residues" evidence="2">
    <location>
        <begin position="84"/>
        <end position="98"/>
    </location>
</feature>
<dbReference type="PANTHER" id="PTHR36842">
    <property type="entry name" value="PROTEIN TOLB HOMOLOG"/>
    <property type="match status" value="1"/>
</dbReference>
<dbReference type="InterPro" id="IPR011042">
    <property type="entry name" value="6-blade_b-propeller_TolB-like"/>
</dbReference>
<dbReference type="EMBL" id="WMET01000004">
    <property type="protein sequence ID" value="MYL21396.1"/>
    <property type="molecule type" value="Genomic_DNA"/>
</dbReference>
<dbReference type="Gene3D" id="2.120.10.30">
    <property type="entry name" value="TolB, C-terminal domain"/>
    <property type="match status" value="2"/>
</dbReference>
<evidence type="ECO:0000313" key="3">
    <source>
        <dbReference type="EMBL" id="MYL21396.1"/>
    </source>
</evidence>
<dbReference type="SUPFAM" id="SSF69304">
    <property type="entry name" value="Tricorn protease N-terminal domain"/>
    <property type="match status" value="1"/>
</dbReference>
<gene>
    <name evidence="3" type="ORF">GLW04_15950</name>
</gene>
<organism evidence="3 4">
    <name type="scientific">Halobacillus litoralis</name>
    <dbReference type="NCBI Taxonomy" id="45668"/>
    <lineage>
        <taxon>Bacteria</taxon>
        <taxon>Bacillati</taxon>
        <taxon>Bacillota</taxon>
        <taxon>Bacilli</taxon>
        <taxon>Bacillales</taxon>
        <taxon>Bacillaceae</taxon>
        <taxon>Halobacillus</taxon>
    </lineage>
</organism>